<sequence>SLPPIATIKLNIDGNCWDNLRPFRFGGIVSDSMGSWLVEFLRYCGYTTNVSAELYVIHKGLELT</sequence>
<protein>
    <recommendedName>
        <fullName evidence="3">RNase H type-1 domain-containing protein</fullName>
    </recommendedName>
</protein>
<dbReference type="InterPro" id="IPR012337">
    <property type="entry name" value="RNaseH-like_sf"/>
</dbReference>
<accession>A0A151T6J3</accession>
<dbReference type="Gramene" id="C.cajan_16725.t">
    <property type="protein sequence ID" value="C.cajan_16725.t.cds1"/>
    <property type="gene ID" value="C.cajan_16725"/>
</dbReference>
<evidence type="ECO:0008006" key="3">
    <source>
        <dbReference type="Google" id="ProtNLM"/>
    </source>
</evidence>
<dbReference type="SUPFAM" id="SSF53098">
    <property type="entry name" value="Ribonuclease H-like"/>
    <property type="match status" value="1"/>
</dbReference>
<evidence type="ECO:0000313" key="1">
    <source>
        <dbReference type="EMBL" id="KYP62672.1"/>
    </source>
</evidence>
<proteinExistence type="predicted"/>
<organism evidence="1 2">
    <name type="scientific">Cajanus cajan</name>
    <name type="common">Pigeon pea</name>
    <name type="synonym">Cajanus indicus</name>
    <dbReference type="NCBI Taxonomy" id="3821"/>
    <lineage>
        <taxon>Eukaryota</taxon>
        <taxon>Viridiplantae</taxon>
        <taxon>Streptophyta</taxon>
        <taxon>Embryophyta</taxon>
        <taxon>Tracheophyta</taxon>
        <taxon>Spermatophyta</taxon>
        <taxon>Magnoliopsida</taxon>
        <taxon>eudicotyledons</taxon>
        <taxon>Gunneridae</taxon>
        <taxon>Pentapetalae</taxon>
        <taxon>rosids</taxon>
        <taxon>fabids</taxon>
        <taxon>Fabales</taxon>
        <taxon>Fabaceae</taxon>
        <taxon>Papilionoideae</taxon>
        <taxon>50 kb inversion clade</taxon>
        <taxon>NPAAA clade</taxon>
        <taxon>indigoferoid/millettioid clade</taxon>
        <taxon>Phaseoleae</taxon>
        <taxon>Cajanus</taxon>
    </lineage>
</organism>
<evidence type="ECO:0000313" key="2">
    <source>
        <dbReference type="Proteomes" id="UP000075243"/>
    </source>
</evidence>
<dbReference type="GO" id="GO:0003676">
    <property type="term" value="F:nucleic acid binding"/>
    <property type="evidence" value="ECO:0007669"/>
    <property type="project" value="InterPro"/>
</dbReference>
<name>A0A151T6J3_CAJCA</name>
<dbReference type="Gene3D" id="3.30.420.10">
    <property type="entry name" value="Ribonuclease H-like superfamily/Ribonuclease H"/>
    <property type="match status" value="1"/>
</dbReference>
<reference evidence="1 2" key="1">
    <citation type="journal article" date="2012" name="Nat. Biotechnol.">
        <title>Draft genome sequence of pigeonpea (Cajanus cajan), an orphan legume crop of resource-poor farmers.</title>
        <authorList>
            <person name="Varshney R.K."/>
            <person name="Chen W."/>
            <person name="Li Y."/>
            <person name="Bharti A.K."/>
            <person name="Saxena R.K."/>
            <person name="Schlueter J.A."/>
            <person name="Donoghue M.T."/>
            <person name="Azam S."/>
            <person name="Fan G."/>
            <person name="Whaley A.M."/>
            <person name="Farmer A.D."/>
            <person name="Sheridan J."/>
            <person name="Iwata A."/>
            <person name="Tuteja R."/>
            <person name="Penmetsa R.V."/>
            <person name="Wu W."/>
            <person name="Upadhyaya H.D."/>
            <person name="Yang S.P."/>
            <person name="Shah T."/>
            <person name="Saxena K.B."/>
            <person name="Michael T."/>
            <person name="McCombie W.R."/>
            <person name="Yang B."/>
            <person name="Zhang G."/>
            <person name="Yang H."/>
            <person name="Wang J."/>
            <person name="Spillane C."/>
            <person name="Cook D.R."/>
            <person name="May G.D."/>
            <person name="Xu X."/>
            <person name="Jackson S.A."/>
        </authorList>
    </citation>
    <scope>NUCLEOTIDE SEQUENCE [LARGE SCALE GENOMIC DNA]</scope>
    <source>
        <strain evidence="2">cv. Asha</strain>
    </source>
</reference>
<dbReference type="InterPro" id="IPR036397">
    <property type="entry name" value="RNaseH_sf"/>
</dbReference>
<feature type="non-terminal residue" evidence="1">
    <location>
        <position position="1"/>
    </location>
</feature>
<dbReference type="AlphaFoldDB" id="A0A151T6J3"/>
<dbReference type="EMBL" id="CM003610">
    <property type="protein sequence ID" value="KYP62672.1"/>
    <property type="molecule type" value="Genomic_DNA"/>
</dbReference>
<dbReference type="Proteomes" id="UP000075243">
    <property type="component" value="Chromosome 8"/>
</dbReference>
<gene>
    <name evidence="1" type="ORF">KK1_017217</name>
</gene>
<keyword evidence="2" id="KW-1185">Reference proteome</keyword>